<evidence type="ECO:0000256" key="11">
    <source>
        <dbReference type="ARBA" id="ARBA00048798"/>
    </source>
</evidence>
<evidence type="ECO:0000256" key="5">
    <source>
        <dbReference type="ARBA" id="ARBA00009320"/>
    </source>
</evidence>
<dbReference type="Pfam" id="PF01063">
    <property type="entry name" value="Aminotran_4"/>
    <property type="match status" value="1"/>
</dbReference>
<dbReference type="UniPathway" id="UPA00047">
    <property type="reaction ID" value="UER00058"/>
</dbReference>
<dbReference type="FunFam" id="3.30.470.10:FF:000004">
    <property type="entry name" value="Branched-chain-amino-acid aminotransferase"/>
    <property type="match status" value="1"/>
</dbReference>
<dbReference type="OrthoDB" id="9804984at2"/>
<evidence type="ECO:0000313" key="15">
    <source>
        <dbReference type="EMBL" id="RGJ06637.1"/>
    </source>
</evidence>
<dbReference type="Gene3D" id="3.20.10.10">
    <property type="entry name" value="D-amino Acid Aminotransferase, subunit A, domain 2"/>
    <property type="match status" value="1"/>
</dbReference>
<accession>A0A374PB32</accession>
<comment type="pathway">
    <text evidence="3">Amino-acid biosynthesis; L-valine biosynthesis; L-valine from pyruvate: step 4/4.</text>
</comment>
<dbReference type="PANTHER" id="PTHR42825">
    <property type="entry name" value="AMINO ACID AMINOTRANSFERASE"/>
    <property type="match status" value="1"/>
</dbReference>
<dbReference type="PIRSF" id="PIRSF006468">
    <property type="entry name" value="BCAT1"/>
    <property type="match status" value="1"/>
</dbReference>
<evidence type="ECO:0000256" key="8">
    <source>
        <dbReference type="ARBA" id="ARBA00022679"/>
    </source>
</evidence>
<comment type="pathway">
    <text evidence="4">Amino-acid biosynthesis; L-leucine biosynthesis; L-leucine from 3-methyl-2-oxobutanoate: step 4/4.</text>
</comment>
<dbReference type="UniPathway" id="UPA00048">
    <property type="reaction ID" value="UER00073"/>
</dbReference>
<dbReference type="SUPFAM" id="SSF56752">
    <property type="entry name" value="D-aminoacid aminotransferase-like PLP-dependent enzymes"/>
    <property type="match status" value="1"/>
</dbReference>
<protein>
    <recommendedName>
        <fullName evidence="6">branched-chain-amino-acid transaminase</fullName>
        <ecNumber evidence="6">2.6.1.42</ecNumber>
    </recommendedName>
</protein>
<dbReference type="Proteomes" id="UP000261023">
    <property type="component" value="Unassembled WGS sequence"/>
</dbReference>
<reference evidence="16 17" key="1">
    <citation type="submission" date="2018-08" db="EMBL/GenBank/DDBJ databases">
        <title>A genome reference for cultivated species of the human gut microbiota.</title>
        <authorList>
            <person name="Zou Y."/>
            <person name="Xue W."/>
            <person name="Luo G."/>
        </authorList>
    </citation>
    <scope>NUCLEOTIDE SEQUENCE [LARGE SCALE GENOMIC DNA]</scope>
    <source>
        <strain evidence="14 16">AF19-13AC</strain>
        <strain evidence="15 17">TM09-12</strain>
    </source>
</reference>
<dbReference type="InterPro" id="IPR005786">
    <property type="entry name" value="B_amino_transII"/>
</dbReference>
<dbReference type="GO" id="GO:0004084">
    <property type="term" value="F:branched-chain-amino-acid transaminase activity"/>
    <property type="evidence" value="ECO:0007669"/>
    <property type="project" value="UniProtKB-EC"/>
</dbReference>
<evidence type="ECO:0000256" key="12">
    <source>
        <dbReference type="ARBA" id="ARBA00049229"/>
    </source>
</evidence>
<keyword evidence="7 15" id="KW-0032">Aminotransferase</keyword>
<dbReference type="InterPro" id="IPR043132">
    <property type="entry name" value="BCAT-like_C"/>
</dbReference>
<evidence type="ECO:0000256" key="1">
    <source>
        <dbReference type="ARBA" id="ARBA00001933"/>
    </source>
</evidence>
<evidence type="ECO:0000256" key="9">
    <source>
        <dbReference type="ARBA" id="ARBA00022898"/>
    </source>
</evidence>
<dbReference type="Gene3D" id="3.30.470.10">
    <property type="match status" value="1"/>
</dbReference>
<evidence type="ECO:0000313" key="14">
    <source>
        <dbReference type="EMBL" id="RGD70806.1"/>
    </source>
</evidence>
<comment type="catalytic activity">
    <reaction evidence="10">
        <text>L-valine + 2-oxoglutarate = 3-methyl-2-oxobutanoate + L-glutamate</text>
        <dbReference type="Rhea" id="RHEA:24813"/>
        <dbReference type="ChEBI" id="CHEBI:11851"/>
        <dbReference type="ChEBI" id="CHEBI:16810"/>
        <dbReference type="ChEBI" id="CHEBI:29985"/>
        <dbReference type="ChEBI" id="CHEBI:57762"/>
        <dbReference type="EC" id="2.6.1.42"/>
    </reaction>
</comment>
<keyword evidence="9" id="KW-0663">Pyridoxal phosphate</keyword>
<comment type="catalytic activity">
    <reaction evidence="12">
        <text>L-leucine + 2-oxoglutarate = 4-methyl-2-oxopentanoate + L-glutamate</text>
        <dbReference type="Rhea" id="RHEA:18321"/>
        <dbReference type="ChEBI" id="CHEBI:16810"/>
        <dbReference type="ChEBI" id="CHEBI:17865"/>
        <dbReference type="ChEBI" id="CHEBI:29985"/>
        <dbReference type="ChEBI" id="CHEBI:57427"/>
        <dbReference type="EC" id="2.6.1.42"/>
    </reaction>
</comment>
<comment type="similarity">
    <text evidence="5">Belongs to the class-IV pyridoxal-phosphate-dependent aminotransferase family.</text>
</comment>
<keyword evidence="8 15" id="KW-0808">Transferase</keyword>
<evidence type="ECO:0000256" key="13">
    <source>
        <dbReference type="PIRSR" id="PIRSR006468-1"/>
    </source>
</evidence>
<dbReference type="EMBL" id="QTJW01000006">
    <property type="protein sequence ID" value="RGD70806.1"/>
    <property type="molecule type" value="Genomic_DNA"/>
</dbReference>
<dbReference type="NCBIfam" id="TIGR01123">
    <property type="entry name" value="ilvE_II"/>
    <property type="match status" value="1"/>
</dbReference>
<evidence type="ECO:0000313" key="17">
    <source>
        <dbReference type="Proteomes" id="UP000263014"/>
    </source>
</evidence>
<dbReference type="AlphaFoldDB" id="A0A374PB32"/>
<proteinExistence type="inferred from homology"/>
<evidence type="ECO:0000256" key="10">
    <source>
        <dbReference type="ARBA" id="ARBA00048212"/>
    </source>
</evidence>
<dbReference type="NCBIfam" id="NF009897">
    <property type="entry name" value="PRK13357.1"/>
    <property type="match status" value="1"/>
</dbReference>
<feature type="modified residue" description="N6-(pyridoxal phosphate)lysine" evidence="13">
    <location>
        <position position="197"/>
    </location>
</feature>
<dbReference type="CDD" id="cd01557">
    <property type="entry name" value="BCAT_beta_family"/>
    <property type="match status" value="1"/>
</dbReference>
<organism evidence="15 17">
    <name type="scientific">Hungatella hathewayi</name>
    <dbReference type="NCBI Taxonomy" id="154046"/>
    <lineage>
        <taxon>Bacteria</taxon>
        <taxon>Bacillati</taxon>
        <taxon>Bacillota</taxon>
        <taxon>Clostridia</taxon>
        <taxon>Lachnospirales</taxon>
        <taxon>Lachnospiraceae</taxon>
        <taxon>Hungatella</taxon>
    </lineage>
</organism>
<dbReference type="UniPathway" id="UPA00049">
    <property type="reaction ID" value="UER00062"/>
</dbReference>
<dbReference type="PANTHER" id="PTHR42825:SF7">
    <property type="entry name" value="BRANCHED-CHAIN-AMINO-ACID AMINOTRANSFERASE"/>
    <property type="match status" value="1"/>
</dbReference>
<evidence type="ECO:0000256" key="2">
    <source>
        <dbReference type="ARBA" id="ARBA00004824"/>
    </source>
</evidence>
<dbReference type="EMBL" id="QSON01000002">
    <property type="protein sequence ID" value="RGJ06637.1"/>
    <property type="molecule type" value="Genomic_DNA"/>
</dbReference>
<sequence length="354" mass="39435">MRKQINEGKRKIRMEKKNIDWGNLGFGYIQTEKRYVSNFKDGAWDEGTLTEDANIVLNECAGVLQYAQTIFEGLKAYTTEDGRIVTFRPDLNGERMENSARRLEMPVFPKERFVEAVTKAVAANAAYVPPFGSGATLYVRPYMFGSNPVIGVKPADEYQFRIFTTPVGPYFKGGVKPLTICVSDFDRAAPHGTGHIKAGLNYAMSLHAIMEAHRAGFDENMYLDPATRTKVEETGGANFLFVTKDKKVVIPKSESILPSITRRSLMVVARDYLGLEVEEREVLLEEVKDFAECGLCGTAAVISPVGKIVDHEREICLPSGMSEMGEVTKKLYDTLTGIQMGRIEAPEGWIHVIE</sequence>
<dbReference type="GO" id="GO:0009098">
    <property type="term" value="P:L-leucine biosynthetic process"/>
    <property type="evidence" value="ECO:0007669"/>
    <property type="project" value="UniProtKB-UniPathway"/>
</dbReference>
<evidence type="ECO:0000256" key="3">
    <source>
        <dbReference type="ARBA" id="ARBA00004931"/>
    </source>
</evidence>
<evidence type="ECO:0000256" key="7">
    <source>
        <dbReference type="ARBA" id="ARBA00022576"/>
    </source>
</evidence>
<dbReference type="InterPro" id="IPR033939">
    <property type="entry name" value="BCAT_family"/>
</dbReference>
<evidence type="ECO:0000256" key="4">
    <source>
        <dbReference type="ARBA" id="ARBA00005072"/>
    </source>
</evidence>
<evidence type="ECO:0000313" key="16">
    <source>
        <dbReference type="Proteomes" id="UP000261023"/>
    </source>
</evidence>
<evidence type="ECO:0000256" key="6">
    <source>
        <dbReference type="ARBA" id="ARBA00013053"/>
    </source>
</evidence>
<comment type="cofactor">
    <cofactor evidence="1">
        <name>pyridoxal 5'-phosphate</name>
        <dbReference type="ChEBI" id="CHEBI:597326"/>
    </cofactor>
</comment>
<dbReference type="GO" id="GO:0009097">
    <property type="term" value="P:isoleucine biosynthetic process"/>
    <property type="evidence" value="ECO:0007669"/>
    <property type="project" value="UniProtKB-UniPathway"/>
</dbReference>
<name>A0A374PB32_9FIRM</name>
<comment type="caution">
    <text evidence="15">The sequence shown here is derived from an EMBL/GenBank/DDBJ whole genome shotgun (WGS) entry which is preliminary data.</text>
</comment>
<dbReference type="InterPro" id="IPR001544">
    <property type="entry name" value="Aminotrans_IV"/>
</dbReference>
<gene>
    <name evidence="14" type="ORF">DWX31_11225</name>
    <name evidence="15" type="ORF">DXD79_04925</name>
</gene>
<dbReference type="InterPro" id="IPR043131">
    <property type="entry name" value="BCAT-like_N"/>
</dbReference>
<comment type="catalytic activity">
    <reaction evidence="11">
        <text>L-isoleucine + 2-oxoglutarate = (S)-3-methyl-2-oxopentanoate + L-glutamate</text>
        <dbReference type="Rhea" id="RHEA:24801"/>
        <dbReference type="ChEBI" id="CHEBI:16810"/>
        <dbReference type="ChEBI" id="CHEBI:29985"/>
        <dbReference type="ChEBI" id="CHEBI:35146"/>
        <dbReference type="ChEBI" id="CHEBI:58045"/>
        <dbReference type="EC" id="2.6.1.42"/>
    </reaction>
</comment>
<dbReference type="Proteomes" id="UP000263014">
    <property type="component" value="Unassembled WGS sequence"/>
</dbReference>
<dbReference type="InterPro" id="IPR036038">
    <property type="entry name" value="Aminotransferase-like"/>
</dbReference>
<dbReference type="GO" id="GO:0009099">
    <property type="term" value="P:L-valine biosynthetic process"/>
    <property type="evidence" value="ECO:0007669"/>
    <property type="project" value="UniProtKB-UniPathway"/>
</dbReference>
<comment type="pathway">
    <text evidence="2">Amino-acid biosynthesis; L-isoleucine biosynthesis; L-isoleucine from 2-oxobutanoate: step 4/4.</text>
</comment>
<dbReference type="EC" id="2.6.1.42" evidence="6"/>